<dbReference type="Proteomes" id="UP000600918">
    <property type="component" value="Unassembled WGS sequence"/>
</dbReference>
<sequence length="88" mass="10029">MTIVIAMSSKLWTMSFIDENGRMGIVRVGVASEEHGIRNVCSDIVVWEFEEDPRVETKYKGGFHFGRSLRTGHEIKFLLFLTTSFASQ</sequence>
<keyword evidence="2" id="KW-1185">Reference proteome</keyword>
<organism evidence="1 2">
    <name type="scientific">Vespula pensylvanica</name>
    <name type="common">Western yellow jacket</name>
    <name type="synonym">Wasp</name>
    <dbReference type="NCBI Taxonomy" id="30213"/>
    <lineage>
        <taxon>Eukaryota</taxon>
        <taxon>Metazoa</taxon>
        <taxon>Ecdysozoa</taxon>
        <taxon>Arthropoda</taxon>
        <taxon>Hexapoda</taxon>
        <taxon>Insecta</taxon>
        <taxon>Pterygota</taxon>
        <taxon>Neoptera</taxon>
        <taxon>Endopterygota</taxon>
        <taxon>Hymenoptera</taxon>
        <taxon>Apocrita</taxon>
        <taxon>Aculeata</taxon>
        <taxon>Vespoidea</taxon>
        <taxon>Vespidae</taxon>
        <taxon>Vespinae</taxon>
        <taxon>Vespula</taxon>
    </lineage>
</organism>
<evidence type="ECO:0000313" key="1">
    <source>
        <dbReference type="EMBL" id="KAF7429084.1"/>
    </source>
</evidence>
<accession>A0A834P4Z9</accession>
<protein>
    <submittedName>
        <fullName evidence="1">Uncharacterized protein</fullName>
    </submittedName>
</protein>
<dbReference type="AlphaFoldDB" id="A0A834P4Z9"/>
<name>A0A834P4Z9_VESPE</name>
<dbReference type="EMBL" id="JACSDY010000004">
    <property type="protein sequence ID" value="KAF7429084.1"/>
    <property type="molecule type" value="Genomic_DNA"/>
</dbReference>
<proteinExistence type="predicted"/>
<reference evidence="1" key="1">
    <citation type="journal article" date="2020" name="G3 (Bethesda)">
        <title>High-Quality Assemblies for Three Invasive Social Wasps from the &lt;i&gt;Vespula&lt;/i&gt; Genus.</title>
        <authorList>
            <person name="Harrop T.W.R."/>
            <person name="Guhlin J."/>
            <person name="McLaughlin G.M."/>
            <person name="Permina E."/>
            <person name="Stockwell P."/>
            <person name="Gilligan J."/>
            <person name="Le Lec M.F."/>
            <person name="Gruber M.A.M."/>
            <person name="Quinn O."/>
            <person name="Lovegrove M."/>
            <person name="Duncan E.J."/>
            <person name="Remnant E.J."/>
            <person name="Van Eeckhoven J."/>
            <person name="Graham B."/>
            <person name="Knapp R.A."/>
            <person name="Langford K.W."/>
            <person name="Kronenberg Z."/>
            <person name="Press M.O."/>
            <person name="Eacker S.M."/>
            <person name="Wilson-Rankin E.E."/>
            <person name="Purcell J."/>
            <person name="Lester P.J."/>
            <person name="Dearden P.K."/>
        </authorList>
    </citation>
    <scope>NUCLEOTIDE SEQUENCE</scope>
    <source>
        <strain evidence="1">Volc-1</strain>
    </source>
</reference>
<evidence type="ECO:0000313" key="2">
    <source>
        <dbReference type="Proteomes" id="UP000600918"/>
    </source>
</evidence>
<comment type="caution">
    <text evidence="1">The sequence shown here is derived from an EMBL/GenBank/DDBJ whole genome shotgun (WGS) entry which is preliminary data.</text>
</comment>
<gene>
    <name evidence="1" type="ORF">H0235_005482</name>
</gene>